<organism evidence="1 2">
    <name type="scientific">Streptomyces dysideae</name>
    <dbReference type="NCBI Taxonomy" id="909626"/>
    <lineage>
        <taxon>Bacteria</taxon>
        <taxon>Bacillati</taxon>
        <taxon>Actinomycetota</taxon>
        <taxon>Actinomycetes</taxon>
        <taxon>Kitasatosporales</taxon>
        <taxon>Streptomycetaceae</taxon>
        <taxon>Streptomyces</taxon>
    </lineage>
</organism>
<name>A0A117S2S1_9ACTN</name>
<protein>
    <submittedName>
        <fullName evidence="1">Uncharacterized protein</fullName>
    </submittedName>
</protein>
<sequence>MATSKTDLLVERGLAPDRLDDSAAVRDWLREKLGLHNLLQAMELEFGKVRFFCTAAMTTTDDHRVHGSIAPFVDWCLNF</sequence>
<keyword evidence="2" id="KW-1185">Reference proteome</keyword>
<evidence type="ECO:0000313" key="1">
    <source>
        <dbReference type="EMBL" id="KUO22609.1"/>
    </source>
</evidence>
<dbReference type="Proteomes" id="UP000053260">
    <property type="component" value="Unassembled WGS sequence"/>
</dbReference>
<accession>A0A117S2S1</accession>
<dbReference type="AlphaFoldDB" id="A0A117S2S1"/>
<gene>
    <name evidence="1" type="ORF">AQJ91_03100</name>
</gene>
<evidence type="ECO:0000313" key="2">
    <source>
        <dbReference type="Proteomes" id="UP000053260"/>
    </source>
</evidence>
<dbReference type="RefSeq" id="WP_067015870.1">
    <property type="nucleotide sequence ID" value="NZ_KQ949075.1"/>
</dbReference>
<proteinExistence type="predicted"/>
<dbReference type="OrthoDB" id="2990125at2"/>
<reference evidence="1 2" key="1">
    <citation type="submission" date="2015-10" db="EMBL/GenBank/DDBJ databases">
        <title>Draft genome sequence of Streptomyces sp. RV15, isolated from a marine sponge.</title>
        <authorList>
            <person name="Ruckert C."/>
            <person name="Abdelmohsen U.R."/>
            <person name="Winkler A."/>
            <person name="Hentschel U."/>
            <person name="Kalinowski J."/>
            <person name="Kampfer P."/>
            <person name="Glaeser S."/>
        </authorList>
    </citation>
    <scope>NUCLEOTIDE SEQUENCE [LARGE SCALE GENOMIC DNA]</scope>
    <source>
        <strain evidence="1 2">RV15</strain>
    </source>
</reference>
<dbReference type="EMBL" id="LMXB01000013">
    <property type="protein sequence ID" value="KUO22609.1"/>
    <property type="molecule type" value="Genomic_DNA"/>
</dbReference>
<comment type="caution">
    <text evidence="1">The sequence shown here is derived from an EMBL/GenBank/DDBJ whole genome shotgun (WGS) entry which is preliminary data.</text>
</comment>